<dbReference type="PANTHER" id="PTHR36741">
    <property type="entry name" value="OS07G0100500 PROTEIN"/>
    <property type="match status" value="1"/>
</dbReference>
<name>A0AAP0Q5Y9_9MAGN</name>
<feature type="compositionally biased region" description="Acidic residues" evidence="1">
    <location>
        <begin position="1"/>
        <end position="10"/>
    </location>
</feature>
<sequence length="167" mass="18230">MVNSVEDEFGDDRRVDEFDLGNGPADENLEEPSDDGLVGEVERSDSGSTEDGRGGGLTDRLREILRNGGDGDLLLQQSDRDDNVLQWLQALDLQVMGACRADERLKPLLKLNISSAMGDDPLLVHLSQHFEMPEVGLLARCLCAPLVSIRVGKITKQGTLLCPTAMR</sequence>
<evidence type="ECO:0000256" key="1">
    <source>
        <dbReference type="SAM" id="MobiDB-lite"/>
    </source>
</evidence>
<organism evidence="2 3">
    <name type="scientific">Stephania yunnanensis</name>
    <dbReference type="NCBI Taxonomy" id="152371"/>
    <lineage>
        <taxon>Eukaryota</taxon>
        <taxon>Viridiplantae</taxon>
        <taxon>Streptophyta</taxon>
        <taxon>Embryophyta</taxon>
        <taxon>Tracheophyta</taxon>
        <taxon>Spermatophyta</taxon>
        <taxon>Magnoliopsida</taxon>
        <taxon>Ranunculales</taxon>
        <taxon>Menispermaceae</taxon>
        <taxon>Menispermoideae</taxon>
        <taxon>Cissampelideae</taxon>
        <taxon>Stephania</taxon>
    </lineage>
</organism>
<evidence type="ECO:0000313" key="2">
    <source>
        <dbReference type="EMBL" id="KAK9168203.1"/>
    </source>
</evidence>
<comment type="caution">
    <text evidence="2">The sequence shown here is derived from an EMBL/GenBank/DDBJ whole genome shotgun (WGS) entry which is preliminary data.</text>
</comment>
<dbReference type="EMBL" id="JBBNAF010000001">
    <property type="protein sequence ID" value="KAK9168203.1"/>
    <property type="molecule type" value="Genomic_DNA"/>
</dbReference>
<accession>A0AAP0Q5Y9</accession>
<keyword evidence="3" id="KW-1185">Reference proteome</keyword>
<reference evidence="2 3" key="1">
    <citation type="submission" date="2024-01" db="EMBL/GenBank/DDBJ databases">
        <title>Genome assemblies of Stephania.</title>
        <authorList>
            <person name="Yang L."/>
        </authorList>
    </citation>
    <scope>NUCLEOTIDE SEQUENCE [LARGE SCALE GENOMIC DNA]</scope>
    <source>
        <strain evidence="2">YNDBR</strain>
        <tissue evidence="2">Leaf</tissue>
    </source>
</reference>
<dbReference type="AlphaFoldDB" id="A0AAP0Q5Y9"/>
<dbReference type="PANTHER" id="PTHR36741:SF1">
    <property type="entry name" value="OS07G0100500 PROTEIN"/>
    <property type="match status" value="1"/>
</dbReference>
<protein>
    <submittedName>
        <fullName evidence="2">Uncharacterized protein</fullName>
    </submittedName>
</protein>
<feature type="compositionally biased region" description="Basic and acidic residues" evidence="1">
    <location>
        <begin position="40"/>
        <end position="58"/>
    </location>
</feature>
<proteinExistence type="predicted"/>
<evidence type="ECO:0000313" key="3">
    <source>
        <dbReference type="Proteomes" id="UP001420932"/>
    </source>
</evidence>
<gene>
    <name evidence="2" type="ORF">Syun_000343</name>
</gene>
<dbReference type="Proteomes" id="UP001420932">
    <property type="component" value="Unassembled WGS sequence"/>
</dbReference>
<feature type="region of interest" description="Disordered" evidence="1">
    <location>
        <begin position="1"/>
        <end position="58"/>
    </location>
</feature>